<keyword evidence="2 4" id="KW-0378">Hydrolase</keyword>
<keyword evidence="3" id="KW-0732">Signal</keyword>
<protein>
    <submittedName>
        <fullName evidence="4">Glycoside hydrolase superfamily</fullName>
    </submittedName>
</protein>
<name>A0A5C3QTG6_9AGAR</name>
<dbReference type="STRING" id="1884261.A0A5C3QTG6"/>
<sequence length="382" mass="42558">MKTTILALGLEFAANAAQGLEVYKNASACVQDRVEDLLGRMNLEEKAGLMFHMRLFQAPNGTLDEGATGDDAPTPRNSTHLDITQKMVNHFNLVGEAKDARIVAQVINEVQHSGTDNILIGAPAGRSQRGQRPSASRPCATQLSCAARLRSRKRNRLGYRALLVTLCRHLQRERRADQLATCRNTDPDGDTSIGTHSVTTVSKHFPDGGTVVDPHFTVGKNQTYPGNNFEHHLIPFRRRRPIGTKYPPIAFVFNREIITDLLRNEMGFDGIVLSDWMLITDSYTFGEYTHARAWRAEHLSELERVAMILDASVDEFGGKSRPELIVQLVDEEQPYVDVEAATRIVGSDYFKRLGVETQQKSCKHSLPIAYISFSTSKLAHTS</sequence>
<dbReference type="SUPFAM" id="SSF51445">
    <property type="entry name" value="(Trans)glycosidases"/>
    <property type="match status" value="1"/>
</dbReference>
<feature type="chain" id="PRO_5023056631" evidence="3">
    <location>
        <begin position="20"/>
        <end position="382"/>
    </location>
</feature>
<dbReference type="GO" id="GO:0004553">
    <property type="term" value="F:hydrolase activity, hydrolyzing O-glycosyl compounds"/>
    <property type="evidence" value="ECO:0007669"/>
    <property type="project" value="InterPro"/>
</dbReference>
<gene>
    <name evidence="4" type="ORF">BDV98DRAFT_653891</name>
</gene>
<comment type="similarity">
    <text evidence="1">Belongs to the glycosyl hydrolase 3 family.</text>
</comment>
<feature type="signal peptide" evidence="3">
    <location>
        <begin position="1"/>
        <end position="19"/>
    </location>
</feature>
<evidence type="ECO:0000256" key="2">
    <source>
        <dbReference type="ARBA" id="ARBA00022801"/>
    </source>
</evidence>
<evidence type="ECO:0000256" key="3">
    <source>
        <dbReference type="SAM" id="SignalP"/>
    </source>
</evidence>
<keyword evidence="5" id="KW-1185">Reference proteome</keyword>
<dbReference type="AlphaFoldDB" id="A0A5C3QTG6"/>
<dbReference type="OrthoDB" id="2123594at2759"/>
<proteinExistence type="inferred from homology"/>
<evidence type="ECO:0000313" key="5">
    <source>
        <dbReference type="Proteomes" id="UP000305067"/>
    </source>
</evidence>
<dbReference type="InterPro" id="IPR017853">
    <property type="entry name" value="GH"/>
</dbReference>
<organism evidence="4 5">
    <name type="scientific">Pterulicium gracile</name>
    <dbReference type="NCBI Taxonomy" id="1884261"/>
    <lineage>
        <taxon>Eukaryota</taxon>
        <taxon>Fungi</taxon>
        <taxon>Dikarya</taxon>
        <taxon>Basidiomycota</taxon>
        <taxon>Agaricomycotina</taxon>
        <taxon>Agaricomycetes</taxon>
        <taxon>Agaricomycetidae</taxon>
        <taxon>Agaricales</taxon>
        <taxon>Pleurotineae</taxon>
        <taxon>Pterulaceae</taxon>
        <taxon>Pterulicium</taxon>
    </lineage>
</organism>
<dbReference type="Gene3D" id="3.20.20.300">
    <property type="entry name" value="Glycoside hydrolase, family 3, N-terminal domain"/>
    <property type="match status" value="2"/>
</dbReference>
<reference evidence="4 5" key="1">
    <citation type="journal article" date="2019" name="Nat. Ecol. Evol.">
        <title>Megaphylogeny resolves global patterns of mushroom evolution.</title>
        <authorList>
            <person name="Varga T."/>
            <person name="Krizsan K."/>
            <person name="Foldi C."/>
            <person name="Dima B."/>
            <person name="Sanchez-Garcia M."/>
            <person name="Sanchez-Ramirez S."/>
            <person name="Szollosi G.J."/>
            <person name="Szarkandi J.G."/>
            <person name="Papp V."/>
            <person name="Albert L."/>
            <person name="Andreopoulos W."/>
            <person name="Angelini C."/>
            <person name="Antonin V."/>
            <person name="Barry K.W."/>
            <person name="Bougher N.L."/>
            <person name="Buchanan P."/>
            <person name="Buyck B."/>
            <person name="Bense V."/>
            <person name="Catcheside P."/>
            <person name="Chovatia M."/>
            <person name="Cooper J."/>
            <person name="Damon W."/>
            <person name="Desjardin D."/>
            <person name="Finy P."/>
            <person name="Geml J."/>
            <person name="Haridas S."/>
            <person name="Hughes K."/>
            <person name="Justo A."/>
            <person name="Karasinski D."/>
            <person name="Kautmanova I."/>
            <person name="Kiss B."/>
            <person name="Kocsube S."/>
            <person name="Kotiranta H."/>
            <person name="LaButti K.M."/>
            <person name="Lechner B.E."/>
            <person name="Liimatainen K."/>
            <person name="Lipzen A."/>
            <person name="Lukacs Z."/>
            <person name="Mihaltcheva S."/>
            <person name="Morgado L.N."/>
            <person name="Niskanen T."/>
            <person name="Noordeloos M.E."/>
            <person name="Ohm R.A."/>
            <person name="Ortiz-Santana B."/>
            <person name="Ovrebo C."/>
            <person name="Racz N."/>
            <person name="Riley R."/>
            <person name="Savchenko A."/>
            <person name="Shiryaev A."/>
            <person name="Soop K."/>
            <person name="Spirin V."/>
            <person name="Szebenyi C."/>
            <person name="Tomsovsky M."/>
            <person name="Tulloss R.E."/>
            <person name="Uehling J."/>
            <person name="Grigoriev I.V."/>
            <person name="Vagvolgyi C."/>
            <person name="Papp T."/>
            <person name="Martin F.M."/>
            <person name="Miettinen O."/>
            <person name="Hibbett D.S."/>
            <person name="Nagy L.G."/>
        </authorList>
    </citation>
    <scope>NUCLEOTIDE SEQUENCE [LARGE SCALE GENOMIC DNA]</scope>
    <source>
        <strain evidence="4 5">CBS 309.79</strain>
    </source>
</reference>
<accession>A0A5C3QTG6</accession>
<dbReference type="GO" id="GO:0005975">
    <property type="term" value="P:carbohydrate metabolic process"/>
    <property type="evidence" value="ECO:0007669"/>
    <property type="project" value="InterPro"/>
</dbReference>
<dbReference type="InterPro" id="IPR036962">
    <property type="entry name" value="Glyco_hydro_3_N_sf"/>
</dbReference>
<dbReference type="Proteomes" id="UP000305067">
    <property type="component" value="Unassembled WGS sequence"/>
</dbReference>
<evidence type="ECO:0000256" key="1">
    <source>
        <dbReference type="ARBA" id="ARBA00005336"/>
    </source>
</evidence>
<evidence type="ECO:0000313" key="4">
    <source>
        <dbReference type="EMBL" id="TFL05313.1"/>
    </source>
</evidence>
<dbReference type="EMBL" id="ML178817">
    <property type="protein sequence ID" value="TFL05313.1"/>
    <property type="molecule type" value="Genomic_DNA"/>
</dbReference>